<sequence length="473" mass="51523">MPVDRPSVPDLHDRLAGLVAALERGLVERSHVVRLVLLAALAGEHTLLIGPPGTAKSELARRLHLAFRDGRYFERLLTRFSVPEELFGPLSIQALEQDRYERHTAGFLPDASIAFIDEVFKANSAILNALLTLLNEREFDNGAGRQRCPLISAIGATNEVPEDEVAEAFFDRFLLRVTVVPVSAEGFAALLGGDPSRAWQAPASVEALGADDLAALDAAAGQVALPAEVTAMFAELRAHLRAAQVYVSDRRWVKAARLLRIAAASEGRRAVSLWDLLLLPWCTAPDAPRQAALCDWLCARLGVREAFAPPRVTRIVEAFEAQLQAERNANDLDYDESGRLRFSATDLADEIGDAKGGAQALRLTHTRQRRYGPAHIGARTRQIDELVLRLDAYVAELDALRRDLADYRVRSLWPDAALAGRADESLAGTARVLADLRERIVDARTGFESLPRLPAGEGGEVPAPVAHEPLPAA</sequence>
<dbReference type="InterPro" id="IPR003593">
    <property type="entry name" value="AAA+_ATPase"/>
</dbReference>
<protein>
    <submittedName>
        <fullName evidence="4">AAA domain-containing protein</fullName>
    </submittedName>
</protein>
<proteinExistence type="predicted"/>
<reference evidence="4 5" key="1">
    <citation type="submission" date="2019-12" db="EMBL/GenBank/DDBJ databases">
        <title>Comparative genomics gives insights into the taxonomy of the Azoarcus-Aromatoleum group and reveals separate origins of nif in the plant-associated Azoarcus and non-plant-associated Aromatoleum sub-groups.</title>
        <authorList>
            <person name="Lafos M."/>
            <person name="Maluk M."/>
            <person name="Batista M."/>
            <person name="Junghare M."/>
            <person name="Carmona M."/>
            <person name="Faoro H."/>
            <person name="Cruz L.M."/>
            <person name="Battistoni F."/>
            <person name="De Souza E."/>
            <person name="Pedrosa F."/>
            <person name="Chen W.-M."/>
            <person name="Poole P.S."/>
            <person name="Dixon R.A."/>
            <person name="James E.K."/>
        </authorList>
    </citation>
    <scope>NUCLEOTIDE SEQUENCE [LARGE SCALE GENOMIC DNA]</scope>
    <source>
        <strain evidence="4 5">ToN1</strain>
    </source>
</reference>
<dbReference type="CDD" id="cd00009">
    <property type="entry name" value="AAA"/>
    <property type="match status" value="1"/>
</dbReference>
<dbReference type="PANTHER" id="PTHR32204">
    <property type="entry name" value="ATPASE RAVA"/>
    <property type="match status" value="1"/>
</dbReference>
<dbReference type="InterPro" id="IPR045427">
    <property type="entry name" value="MoxR"/>
</dbReference>
<gene>
    <name evidence="4" type="ORF">GPA26_19900</name>
</gene>
<name>A0ABX1MRX7_9RHOO</name>
<evidence type="ECO:0000313" key="4">
    <source>
        <dbReference type="EMBL" id="NMF90737.1"/>
    </source>
</evidence>
<evidence type="ECO:0000256" key="1">
    <source>
        <dbReference type="SAM" id="Coils"/>
    </source>
</evidence>
<evidence type="ECO:0000259" key="3">
    <source>
        <dbReference type="SMART" id="SM00382"/>
    </source>
</evidence>
<dbReference type="InterPro" id="IPR041538">
    <property type="entry name" value="RavA-like_AAA_lid"/>
</dbReference>
<dbReference type="PANTHER" id="PTHR32204:SF0">
    <property type="entry name" value="ATPASE RAVA"/>
    <property type="match status" value="1"/>
</dbReference>
<dbReference type="Pfam" id="PF17868">
    <property type="entry name" value="AAA_lid_8"/>
    <property type="match status" value="1"/>
</dbReference>
<comment type="caution">
    <text evidence="4">The sequence shown here is derived from an EMBL/GenBank/DDBJ whole genome shotgun (WGS) entry which is preliminary data.</text>
</comment>
<dbReference type="Pfam" id="PF20030">
    <property type="entry name" value="bpMoxR"/>
    <property type="match status" value="1"/>
</dbReference>
<dbReference type="Gene3D" id="3.40.50.300">
    <property type="entry name" value="P-loop containing nucleotide triphosphate hydrolases"/>
    <property type="match status" value="1"/>
</dbReference>
<dbReference type="RefSeq" id="WP_169208069.1">
    <property type="nucleotide sequence ID" value="NZ_CP059560.1"/>
</dbReference>
<feature type="coiled-coil region" evidence="1">
    <location>
        <begin position="383"/>
        <end position="410"/>
    </location>
</feature>
<feature type="region of interest" description="Disordered" evidence="2">
    <location>
        <begin position="451"/>
        <end position="473"/>
    </location>
</feature>
<keyword evidence="1" id="KW-0175">Coiled coil</keyword>
<dbReference type="SUPFAM" id="SSF52540">
    <property type="entry name" value="P-loop containing nucleoside triphosphate hydrolases"/>
    <property type="match status" value="1"/>
</dbReference>
<accession>A0ABX1MRX7</accession>
<organism evidence="4 5">
    <name type="scientific">Aromatoleum petrolei</name>
    <dbReference type="NCBI Taxonomy" id="76116"/>
    <lineage>
        <taxon>Bacteria</taxon>
        <taxon>Pseudomonadati</taxon>
        <taxon>Pseudomonadota</taxon>
        <taxon>Betaproteobacteria</taxon>
        <taxon>Rhodocyclales</taxon>
        <taxon>Rhodocyclaceae</taxon>
        <taxon>Aromatoleum</taxon>
    </lineage>
</organism>
<feature type="domain" description="AAA+ ATPase" evidence="3">
    <location>
        <begin position="42"/>
        <end position="183"/>
    </location>
</feature>
<dbReference type="EMBL" id="WTVR01000050">
    <property type="protein sequence ID" value="NMF90737.1"/>
    <property type="molecule type" value="Genomic_DNA"/>
</dbReference>
<evidence type="ECO:0000313" key="5">
    <source>
        <dbReference type="Proteomes" id="UP000652074"/>
    </source>
</evidence>
<dbReference type="SMART" id="SM00382">
    <property type="entry name" value="AAA"/>
    <property type="match status" value="1"/>
</dbReference>
<keyword evidence="5" id="KW-1185">Reference proteome</keyword>
<dbReference type="InterPro" id="IPR050513">
    <property type="entry name" value="RavA_ATPases"/>
</dbReference>
<dbReference type="InterPro" id="IPR027417">
    <property type="entry name" value="P-loop_NTPase"/>
</dbReference>
<evidence type="ECO:0000256" key="2">
    <source>
        <dbReference type="SAM" id="MobiDB-lite"/>
    </source>
</evidence>
<dbReference type="Proteomes" id="UP000652074">
    <property type="component" value="Unassembled WGS sequence"/>
</dbReference>